<dbReference type="PROSITE" id="PS01055">
    <property type="entry name" value="DNA_LIGASE_N1"/>
    <property type="match status" value="1"/>
</dbReference>
<accession>A0A0K6H3H7</accession>
<dbReference type="Gene3D" id="1.10.287.610">
    <property type="entry name" value="Helix hairpin bin"/>
    <property type="match status" value="1"/>
</dbReference>
<dbReference type="GO" id="GO:0006260">
    <property type="term" value="P:DNA replication"/>
    <property type="evidence" value="ECO:0007669"/>
    <property type="project" value="UniProtKB-KW"/>
</dbReference>
<dbReference type="InterPro" id="IPR018239">
    <property type="entry name" value="DNA_ligase_AS"/>
</dbReference>
<evidence type="ECO:0000313" key="19">
    <source>
        <dbReference type="Proteomes" id="UP000243535"/>
    </source>
</evidence>
<dbReference type="GO" id="GO:0046872">
    <property type="term" value="F:metal ion binding"/>
    <property type="evidence" value="ECO:0007669"/>
    <property type="project" value="UniProtKB-KW"/>
</dbReference>
<evidence type="ECO:0000256" key="9">
    <source>
        <dbReference type="ARBA" id="ARBA00022842"/>
    </source>
</evidence>
<dbReference type="InterPro" id="IPR003583">
    <property type="entry name" value="Hlx-hairpin-Hlx_DNA-bd_motif"/>
</dbReference>
<dbReference type="Proteomes" id="UP000243535">
    <property type="component" value="Unassembled WGS sequence"/>
</dbReference>
<dbReference type="NCBIfam" id="TIGR00575">
    <property type="entry name" value="dnlj"/>
    <property type="match status" value="1"/>
</dbReference>
<dbReference type="Pfam" id="PF00533">
    <property type="entry name" value="BRCT"/>
    <property type="match status" value="1"/>
</dbReference>
<dbReference type="EC" id="6.5.1.2" evidence="2 15"/>
<dbReference type="SMART" id="SM00532">
    <property type="entry name" value="LIGANc"/>
    <property type="match status" value="1"/>
</dbReference>
<dbReference type="InterPro" id="IPR033136">
    <property type="entry name" value="DNA_ligase_CS"/>
</dbReference>
<dbReference type="GO" id="GO:0003677">
    <property type="term" value="F:DNA binding"/>
    <property type="evidence" value="ECO:0007669"/>
    <property type="project" value="InterPro"/>
</dbReference>
<evidence type="ECO:0000256" key="14">
    <source>
        <dbReference type="ARBA" id="ARBA00060881"/>
    </source>
</evidence>
<comment type="catalytic activity">
    <reaction evidence="13 15 16">
        <text>NAD(+) + (deoxyribonucleotide)n-3'-hydroxyl + 5'-phospho-(deoxyribonucleotide)m = (deoxyribonucleotide)n+m + AMP + beta-nicotinamide D-nucleotide.</text>
        <dbReference type="EC" id="6.5.1.2"/>
    </reaction>
</comment>
<keyword evidence="6 15" id="KW-0479">Metal-binding</keyword>
<evidence type="ECO:0000256" key="3">
    <source>
        <dbReference type="ARBA" id="ARBA00013308"/>
    </source>
</evidence>
<keyword evidence="4 15" id="KW-0436">Ligase</keyword>
<dbReference type="InterPro" id="IPR013840">
    <property type="entry name" value="DNAligase_N"/>
</dbReference>
<dbReference type="FunFam" id="1.10.287.610:FF:000002">
    <property type="entry name" value="DNA ligase"/>
    <property type="match status" value="1"/>
</dbReference>
<dbReference type="InterPro" id="IPR004149">
    <property type="entry name" value="Znf_DNAligase_C4"/>
</dbReference>
<keyword evidence="12 15" id="KW-0464">Manganese</keyword>
<feature type="binding site" evidence="15">
    <location>
        <position position="443"/>
    </location>
    <ligand>
        <name>Zn(2+)</name>
        <dbReference type="ChEBI" id="CHEBI:29105"/>
    </ligand>
</feature>
<dbReference type="InterPro" id="IPR036420">
    <property type="entry name" value="BRCT_dom_sf"/>
</dbReference>
<dbReference type="InterPro" id="IPR004150">
    <property type="entry name" value="NAD_DNA_ligase_OB"/>
</dbReference>
<keyword evidence="7 15" id="KW-0227">DNA damage</keyword>
<dbReference type="FunFam" id="1.10.150.20:FF:000006">
    <property type="entry name" value="DNA ligase"/>
    <property type="match status" value="1"/>
</dbReference>
<dbReference type="GO" id="GO:0005829">
    <property type="term" value="C:cytosol"/>
    <property type="evidence" value="ECO:0007669"/>
    <property type="project" value="TreeGrafter"/>
</dbReference>
<gene>
    <name evidence="15" type="primary">ligA</name>
    <name evidence="18" type="ORF">Ga0061063_2352</name>
</gene>
<feature type="active site" description="N6-AMP-lysine intermediate" evidence="15">
    <location>
        <position position="130"/>
    </location>
</feature>
<keyword evidence="11 15" id="KW-0234">DNA repair</keyword>
<dbReference type="RefSeq" id="WP_055434242.1">
    <property type="nucleotide sequence ID" value="NZ_CYHA01000005.1"/>
</dbReference>
<evidence type="ECO:0000256" key="16">
    <source>
        <dbReference type="RuleBase" id="RU000618"/>
    </source>
</evidence>
<evidence type="ECO:0000256" key="7">
    <source>
        <dbReference type="ARBA" id="ARBA00022763"/>
    </source>
</evidence>
<dbReference type="SMART" id="SM00292">
    <property type="entry name" value="BRCT"/>
    <property type="match status" value="1"/>
</dbReference>
<evidence type="ECO:0000256" key="4">
    <source>
        <dbReference type="ARBA" id="ARBA00022598"/>
    </source>
</evidence>
<feature type="binding site" evidence="15">
    <location>
        <position position="307"/>
    </location>
    <ligand>
        <name>NAD(+)</name>
        <dbReference type="ChEBI" id="CHEBI:57540"/>
    </ligand>
</feature>
<dbReference type="Gene3D" id="3.40.50.10190">
    <property type="entry name" value="BRCT domain"/>
    <property type="match status" value="1"/>
</dbReference>
<dbReference type="CDD" id="cd00114">
    <property type="entry name" value="LIGANc"/>
    <property type="match status" value="1"/>
</dbReference>
<dbReference type="Pfam" id="PF03120">
    <property type="entry name" value="OB_DNA_ligase"/>
    <property type="match status" value="1"/>
</dbReference>
<dbReference type="SUPFAM" id="SSF52113">
    <property type="entry name" value="BRCT domain"/>
    <property type="match status" value="1"/>
</dbReference>
<dbReference type="InterPro" id="IPR012340">
    <property type="entry name" value="NA-bd_OB-fold"/>
</dbReference>
<dbReference type="OrthoDB" id="9759736at2"/>
<evidence type="ECO:0000256" key="2">
    <source>
        <dbReference type="ARBA" id="ARBA00012722"/>
    </source>
</evidence>
<dbReference type="Pfam" id="PF01653">
    <property type="entry name" value="DNA_ligase_aden"/>
    <property type="match status" value="1"/>
</dbReference>
<evidence type="ECO:0000256" key="6">
    <source>
        <dbReference type="ARBA" id="ARBA00022723"/>
    </source>
</evidence>
<keyword evidence="8 15" id="KW-0862">Zinc</keyword>
<comment type="caution">
    <text evidence="15">Lacks conserved residue(s) required for the propagation of feature annotation.</text>
</comment>
<feature type="binding site" evidence="15">
    <location>
        <position position="151"/>
    </location>
    <ligand>
        <name>NAD(+)</name>
        <dbReference type="ChEBI" id="CHEBI:57540"/>
    </ligand>
</feature>
<dbReference type="InterPro" id="IPR010994">
    <property type="entry name" value="RuvA_2-like"/>
</dbReference>
<dbReference type="GO" id="GO:0006281">
    <property type="term" value="P:DNA repair"/>
    <property type="evidence" value="ECO:0007669"/>
    <property type="project" value="UniProtKB-KW"/>
</dbReference>
<dbReference type="STRING" id="375574.GCA_001418035_02137"/>
<evidence type="ECO:0000256" key="12">
    <source>
        <dbReference type="ARBA" id="ARBA00023211"/>
    </source>
</evidence>
<comment type="cofactor">
    <cofactor evidence="15">
        <name>Mg(2+)</name>
        <dbReference type="ChEBI" id="CHEBI:18420"/>
    </cofactor>
    <cofactor evidence="15">
        <name>Mn(2+)</name>
        <dbReference type="ChEBI" id="CHEBI:29035"/>
    </cofactor>
</comment>
<feature type="binding site" evidence="15">
    <location>
        <position position="464"/>
    </location>
    <ligand>
        <name>Zn(2+)</name>
        <dbReference type="ChEBI" id="CHEBI:29105"/>
    </ligand>
</feature>
<dbReference type="InterPro" id="IPR001679">
    <property type="entry name" value="DNA_ligase"/>
</dbReference>
<dbReference type="Pfam" id="PF12826">
    <property type="entry name" value="HHH_2"/>
    <property type="match status" value="1"/>
</dbReference>
<evidence type="ECO:0000256" key="1">
    <source>
        <dbReference type="ARBA" id="ARBA00004067"/>
    </source>
</evidence>
<evidence type="ECO:0000313" key="18">
    <source>
        <dbReference type="EMBL" id="CUA85284.1"/>
    </source>
</evidence>
<feature type="binding site" evidence="15">
    <location>
        <position position="331"/>
    </location>
    <ligand>
        <name>NAD(+)</name>
        <dbReference type="ChEBI" id="CHEBI:57540"/>
    </ligand>
</feature>
<dbReference type="PIRSF" id="PIRSF001604">
    <property type="entry name" value="LigA"/>
    <property type="match status" value="1"/>
</dbReference>
<evidence type="ECO:0000256" key="13">
    <source>
        <dbReference type="ARBA" id="ARBA00034005"/>
    </source>
</evidence>
<evidence type="ECO:0000256" key="11">
    <source>
        <dbReference type="ARBA" id="ARBA00023204"/>
    </source>
</evidence>
<feature type="binding site" evidence="15">
    <location>
        <begin position="36"/>
        <end position="40"/>
    </location>
    <ligand>
        <name>NAD(+)</name>
        <dbReference type="ChEBI" id="CHEBI:57540"/>
    </ligand>
</feature>
<dbReference type="SUPFAM" id="SSF47781">
    <property type="entry name" value="RuvA domain 2-like"/>
    <property type="match status" value="1"/>
</dbReference>
<keyword evidence="19" id="KW-1185">Reference proteome</keyword>
<dbReference type="SUPFAM" id="SSF50249">
    <property type="entry name" value="Nucleic acid-binding proteins"/>
    <property type="match status" value="1"/>
</dbReference>
<dbReference type="PROSITE" id="PS50172">
    <property type="entry name" value="BRCT"/>
    <property type="match status" value="1"/>
</dbReference>
<dbReference type="InterPro" id="IPR001357">
    <property type="entry name" value="BRCT_dom"/>
</dbReference>
<feature type="binding site" evidence="15">
    <location>
        <position position="188"/>
    </location>
    <ligand>
        <name>NAD(+)</name>
        <dbReference type="ChEBI" id="CHEBI:57540"/>
    </ligand>
</feature>
<comment type="similarity">
    <text evidence="14 15">Belongs to the NAD-dependent DNA ligase family. LigA subfamily.</text>
</comment>
<dbReference type="PANTHER" id="PTHR23389">
    <property type="entry name" value="CHROMOSOME TRANSMISSION FIDELITY FACTOR 18"/>
    <property type="match status" value="1"/>
</dbReference>
<sequence>MAPIPDDVTARAAQLTALLERYNHEYYVLDAPTVPDAEYDRLFRELQALEAAWPALRTPASPTQRVGGTPVPVFESVRHAVPMLSLNNAFSDLTQDDFAVRHAEIIQFDERVRRGLGRSDSPVRYAVEPKFDGLAISLVYEHGVLTQAATRGDGLTGENVTENVRTVRTVPLRLATSQPPALLEVRGEVLMLRRDFEALNAAQAARGDKVFANPRNAAAGSLRQLDSRITAQRRLSFFAYAIARVEGATWPDTHQYEMQWLEQLGLPLVVPALRPVVEGVEGLAEYYERVHAQRSTLPYDIDGVVYKVDSLADQARLGFVSRAPRWAIAHKFPAEEALTVVDAIEEQVGRTGALTPVARLRPVAVGGVTVTNATLHNEDEVHRKDVRVGDTVIVRRAGDVIPEVVGVVLERRPMQPVAGGDLFSPSEVPLHPPYRIPATCPVCGSHVVREEGEAVARCSGGLVCSAQRKQAILHFAGRRAMDIEGLGERYVDALVDLGFVHSVADLYHLTLADFVAMKARSDETASPLAEAEVPGAASSSRTAPTRWAENLLAGIAASKTPPLARFLFALGIRHVGESTAKTLADWLGSLERVRQAPAPILAALPDIGLVVAEAIAEFFAEPNNAAAIDALLAAGVRPQGEGLPAAALAEQLEPARLLTRMGIPRLTELRAGQLLAQAGSLEALVTLAPEQLPVAWPEPLRLAWREWLAQPERRALLAATAHQRSALLAALPAMPDVSANLPLAGRTLVLTGTLPTLTREAAQALIEAAGGKVSGSVSRKTDYVVAGEAAGSKLAKAESLGVPVLDEAGLQALLAGTMAGGEAAS</sequence>
<keyword evidence="5 15" id="KW-0235">DNA replication</keyword>
<dbReference type="EMBL" id="CYHA01000005">
    <property type="protein sequence ID" value="CUA85284.1"/>
    <property type="molecule type" value="Genomic_DNA"/>
</dbReference>
<dbReference type="AlphaFoldDB" id="A0A0K6H3H7"/>
<dbReference type="InterPro" id="IPR013839">
    <property type="entry name" value="DNAligase_adenylation"/>
</dbReference>
<dbReference type="Gene3D" id="2.40.50.140">
    <property type="entry name" value="Nucleic acid-binding proteins"/>
    <property type="match status" value="1"/>
</dbReference>
<feature type="binding site" evidence="15">
    <location>
        <begin position="85"/>
        <end position="86"/>
    </location>
    <ligand>
        <name>NAD(+)</name>
        <dbReference type="ChEBI" id="CHEBI:57540"/>
    </ligand>
</feature>
<dbReference type="Gene3D" id="3.30.470.30">
    <property type="entry name" value="DNA ligase/mRNA capping enzyme"/>
    <property type="match status" value="1"/>
</dbReference>
<keyword evidence="10 15" id="KW-0520">NAD</keyword>
<dbReference type="FunFam" id="2.40.50.140:FF:000012">
    <property type="entry name" value="DNA ligase"/>
    <property type="match status" value="1"/>
</dbReference>
<dbReference type="InterPro" id="IPR041663">
    <property type="entry name" value="DisA/LigA_HHH"/>
</dbReference>
<dbReference type="SUPFAM" id="SSF56091">
    <property type="entry name" value="DNA ligase/mRNA capping enzyme, catalytic domain"/>
    <property type="match status" value="1"/>
</dbReference>
<dbReference type="Gene3D" id="1.10.150.20">
    <property type="entry name" value="5' to 3' exonuclease, C-terminal subdomain"/>
    <property type="match status" value="2"/>
</dbReference>
<dbReference type="PANTHER" id="PTHR23389:SF9">
    <property type="entry name" value="DNA LIGASE"/>
    <property type="match status" value="1"/>
</dbReference>
<evidence type="ECO:0000256" key="8">
    <source>
        <dbReference type="ARBA" id="ARBA00022833"/>
    </source>
</evidence>
<evidence type="ECO:0000256" key="15">
    <source>
        <dbReference type="HAMAP-Rule" id="MF_01588"/>
    </source>
</evidence>
<keyword evidence="9 15" id="KW-0460">Magnesium</keyword>
<dbReference type="NCBIfam" id="NF005932">
    <property type="entry name" value="PRK07956.1"/>
    <property type="match status" value="1"/>
</dbReference>
<feature type="binding site" evidence="15">
    <location>
        <position position="440"/>
    </location>
    <ligand>
        <name>Zn(2+)</name>
        <dbReference type="ChEBI" id="CHEBI:29105"/>
    </ligand>
</feature>
<dbReference type="GO" id="GO:0003911">
    <property type="term" value="F:DNA ligase (NAD+) activity"/>
    <property type="evidence" value="ECO:0007669"/>
    <property type="project" value="UniProtKB-UniRule"/>
</dbReference>
<evidence type="ECO:0000256" key="5">
    <source>
        <dbReference type="ARBA" id="ARBA00022705"/>
    </source>
</evidence>
<dbReference type="FunFam" id="3.30.470.30:FF:000001">
    <property type="entry name" value="DNA ligase"/>
    <property type="match status" value="1"/>
</dbReference>
<organism evidence="18 19">
    <name type="scientific">Gulbenkiania indica</name>
    <dbReference type="NCBI Taxonomy" id="375574"/>
    <lineage>
        <taxon>Bacteria</taxon>
        <taxon>Pseudomonadati</taxon>
        <taxon>Pseudomonadota</taxon>
        <taxon>Betaproteobacteria</taxon>
        <taxon>Neisseriales</taxon>
        <taxon>Chromobacteriaceae</taxon>
        <taxon>Gulbenkiania</taxon>
    </lineage>
</organism>
<feature type="binding site" evidence="15">
    <location>
        <position position="128"/>
    </location>
    <ligand>
        <name>NAD(+)</name>
        <dbReference type="ChEBI" id="CHEBI:57540"/>
    </ligand>
</feature>
<comment type="function">
    <text evidence="1 15">DNA ligase that catalyzes the formation of phosphodiester linkages between 5'-phosphoryl and 3'-hydroxyl groups in double-stranded DNA using NAD as a coenzyme and as the energy source for the reaction. It is essential for DNA replication and repair of damaged DNA.</text>
</comment>
<dbReference type="SMART" id="SM00278">
    <property type="entry name" value="HhH1"/>
    <property type="match status" value="3"/>
</dbReference>
<dbReference type="Pfam" id="PF03119">
    <property type="entry name" value="DNA_ligase_ZBD"/>
    <property type="match status" value="1"/>
</dbReference>
<evidence type="ECO:0000256" key="10">
    <source>
        <dbReference type="ARBA" id="ARBA00023027"/>
    </source>
</evidence>
<dbReference type="Gene3D" id="6.20.10.30">
    <property type="match status" value="1"/>
</dbReference>
<protein>
    <recommendedName>
        <fullName evidence="3 15">DNA ligase</fullName>
        <ecNumber evidence="2 15">6.5.1.2</ecNumber>
    </recommendedName>
    <alternativeName>
        <fullName evidence="15">Polydeoxyribonucleotide synthase [NAD(+)]</fullName>
    </alternativeName>
</protein>
<dbReference type="PROSITE" id="PS01056">
    <property type="entry name" value="DNA_LIGASE_N2"/>
    <property type="match status" value="1"/>
</dbReference>
<evidence type="ECO:0000259" key="17">
    <source>
        <dbReference type="PROSITE" id="PS50172"/>
    </source>
</evidence>
<proteinExistence type="inferred from homology"/>
<name>A0A0K6H3H7_9NEIS</name>
<feature type="domain" description="BRCT" evidence="17">
    <location>
        <begin position="738"/>
        <end position="810"/>
    </location>
</feature>
<dbReference type="HAMAP" id="MF_01588">
    <property type="entry name" value="DNA_ligase_A"/>
    <property type="match status" value="1"/>
</dbReference>
<reference evidence="19" key="1">
    <citation type="submission" date="2015-08" db="EMBL/GenBank/DDBJ databases">
        <authorList>
            <person name="Varghese N."/>
        </authorList>
    </citation>
    <scope>NUCLEOTIDE SEQUENCE [LARGE SCALE GENOMIC DNA]</scope>
    <source>
        <strain evidence="19">DSM 17901</strain>
    </source>
</reference>